<dbReference type="InterPro" id="IPR052940">
    <property type="entry name" value="Carb_Esterase_6"/>
</dbReference>
<sequence>MENVQVGVIIKQGPKPWEIIQQRNGSASIELSGTWFLREEAETAQAHIRIVREESAETVVDWTKASMGDEQSWSVRLDGVPAGGLYRVESCLQVNGKIDLEWAIRGDMIHHVGIGDLWIIAGQSNAAGYGKGPVNDAPEFGIHLFRNNGQWDLATHPFNESTDTQHIENRETANPGHSPFMAFARILKRETGYPIGLVQTSLGGSALRAWNPNEEGTLYRNMLNIVKAVGGRVRGVGWYQGCSDCDPENSDTYGARFSAMVSQWRKDLKHADLPFVTVQLNRFTGKGTTVEDDRSWGVVRERQRMAAHEIPRVTVIPANDSPLSDEIHNSPAGNLLIGERMARAALATEYGKEIHYRAPEISRARWIAEPTSGHATVELEFDHVGGYLVSIAPAGPVFALEDEKGGVEVKDWNITGRNTIQLTAGRPIHGQAYVHGGSERNPSAYFPLDSLTYMPMLSFYGVPLSK</sequence>
<evidence type="ECO:0000259" key="2">
    <source>
        <dbReference type="Pfam" id="PF03629"/>
    </source>
</evidence>
<evidence type="ECO:0000256" key="1">
    <source>
        <dbReference type="ARBA" id="ARBA00022801"/>
    </source>
</evidence>
<dbReference type="GO" id="GO:0016787">
    <property type="term" value="F:hydrolase activity"/>
    <property type="evidence" value="ECO:0007669"/>
    <property type="project" value="UniProtKB-KW"/>
</dbReference>
<gene>
    <name evidence="3" type="ORF">DFP95_112134</name>
</gene>
<dbReference type="PANTHER" id="PTHR31988">
    <property type="entry name" value="ESTERASE, PUTATIVE (DUF303)-RELATED"/>
    <property type="match status" value="1"/>
</dbReference>
<name>A0A3D9I4W7_9BACL</name>
<dbReference type="InterPro" id="IPR036514">
    <property type="entry name" value="SGNH_hydro_sf"/>
</dbReference>
<keyword evidence="1" id="KW-0378">Hydrolase</keyword>
<dbReference type="SUPFAM" id="SSF52266">
    <property type="entry name" value="SGNH hydrolase"/>
    <property type="match status" value="1"/>
</dbReference>
<comment type="caution">
    <text evidence="3">The sequence shown here is derived from an EMBL/GenBank/DDBJ whole genome shotgun (WGS) entry which is preliminary data.</text>
</comment>
<dbReference type="Pfam" id="PF03629">
    <property type="entry name" value="SASA"/>
    <property type="match status" value="1"/>
</dbReference>
<feature type="domain" description="Sialate O-acetylesterase" evidence="2">
    <location>
        <begin position="116"/>
        <end position="346"/>
    </location>
</feature>
<dbReference type="OrthoDB" id="9795554at2"/>
<dbReference type="InterPro" id="IPR005181">
    <property type="entry name" value="SASA"/>
</dbReference>
<protein>
    <recommendedName>
        <fullName evidence="2">Sialate O-acetylesterase domain-containing protein</fullName>
    </recommendedName>
</protein>
<organism evidence="3 4">
    <name type="scientific">Cohnella lupini</name>
    <dbReference type="NCBI Taxonomy" id="1294267"/>
    <lineage>
        <taxon>Bacteria</taxon>
        <taxon>Bacillati</taxon>
        <taxon>Bacillota</taxon>
        <taxon>Bacilli</taxon>
        <taxon>Bacillales</taxon>
        <taxon>Paenibacillaceae</taxon>
        <taxon>Cohnella</taxon>
    </lineage>
</organism>
<proteinExistence type="predicted"/>
<dbReference type="EMBL" id="QRDY01000012">
    <property type="protein sequence ID" value="RED56843.1"/>
    <property type="molecule type" value="Genomic_DNA"/>
</dbReference>
<dbReference type="RefSeq" id="WP_115994338.1">
    <property type="nucleotide sequence ID" value="NZ_QRDY01000012.1"/>
</dbReference>
<evidence type="ECO:0000313" key="4">
    <source>
        <dbReference type="Proteomes" id="UP000256869"/>
    </source>
</evidence>
<dbReference type="Proteomes" id="UP000256869">
    <property type="component" value="Unassembled WGS sequence"/>
</dbReference>
<dbReference type="Gene3D" id="3.40.50.1110">
    <property type="entry name" value="SGNH hydrolase"/>
    <property type="match status" value="1"/>
</dbReference>
<dbReference type="AlphaFoldDB" id="A0A3D9I4W7"/>
<accession>A0A3D9I4W7</accession>
<evidence type="ECO:0000313" key="3">
    <source>
        <dbReference type="EMBL" id="RED56843.1"/>
    </source>
</evidence>
<reference evidence="3 4" key="1">
    <citation type="submission" date="2018-07" db="EMBL/GenBank/DDBJ databases">
        <title>Genomic Encyclopedia of Type Strains, Phase III (KMG-III): the genomes of soil and plant-associated and newly described type strains.</title>
        <authorList>
            <person name="Whitman W."/>
        </authorList>
    </citation>
    <scope>NUCLEOTIDE SEQUENCE [LARGE SCALE GENOMIC DNA]</scope>
    <source>
        <strain evidence="3 4">CECT 8236</strain>
    </source>
</reference>
<dbReference type="PANTHER" id="PTHR31988:SF19">
    <property type="entry name" value="9-O-ACETYL-N-ACETYLNEURAMINIC ACID DEACETYLASE-RELATED"/>
    <property type="match status" value="1"/>
</dbReference>
<keyword evidence="4" id="KW-1185">Reference proteome</keyword>